<dbReference type="CDD" id="cd09272">
    <property type="entry name" value="RNase_HI_RT_Ty1"/>
    <property type="match status" value="1"/>
</dbReference>
<protein>
    <submittedName>
        <fullName evidence="2">Copia protein</fullName>
    </submittedName>
</protein>
<dbReference type="InterPro" id="IPR013103">
    <property type="entry name" value="RVT_2"/>
</dbReference>
<dbReference type="AlphaFoldDB" id="A0A4Y2HZW2"/>
<sequence length="343" mass="39016">MSCKWVLRIKRNNVYKARLVARGFEQKPGIDYCETYAPVINDLLIAGSDDSEVGVVIQLLRNEFEMSKAEVANEFLGISFEYSQNKLSLGQKAYVEKVLNKFRMTDCKPSGTPLVPKSTSSDFMNGKRFHGPYRELVGALLYLSMTTRPDILYSVNCLSQIQEQPTDSAWTGLKRILRYLKGTSELQLLFCKSDSDNIMINVYVDADWGADTYDRKSISGYIIFFNDCPVIWSVKKQTSIALSSTEAEILALAKAFQDLIVLYNVTKEILGVDNIIVSVYEDNQSAIKVILNENNCARLKHLDIKLKYVRDIIKLYNIDLVYVSTENQLDDLFIKCLPKPRLC</sequence>
<evidence type="ECO:0000313" key="3">
    <source>
        <dbReference type="Proteomes" id="UP000499080"/>
    </source>
</evidence>
<dbReference type="EMBL" id="BGPR01002291">
    <property type="protein sequence ID" value="GBM71104.1"/>
    <property type="molecule type" value="Genomic_DNA"/>
</dbReference>
<proteinExistence type="predicted"/>
<name>A0A4Y2HZW2_ARAVE</name>
<feature type="domain" description="Reverse transcriptase Ty1/copia-type" evidence="1">
    <location>
        <begin position="40"/>
        <end position="115"/>
    </location>
</feature>
<gene>
    <name evidence="2" type="primary">GIP_185</name>
    <name evidence="2" type="ORF">AVEN_146315_1</name>
</gene>
<dbReference type="Proteomes" id="UP000499080">
    <property type="component" value="Unassembled WGS sequence"/>
</dbReference>
<comment type="caution">
    <text evidence="2">The sequence shown here is derived from an EMBL/GenBank/DDBJ whole genome shotgun (WGS) entry which is preliminary data.</text>
</comment>
<dbReference type="PANTHER" id="PTHR11439">
    <property type="entry name" value="GAG-POL-RELATED RETROTRANSPOSON"/>
    <property type="match status" value="1"/>
</dbReference>
<dbReference type="Pfam" id="PF07727">
    <property type="entry name" value="RVT_2"/>
    <property type="match status" value="1"/>
</dbReference>
<evidence type="ECO:0000259" key="1">
    <source>
        <dbReference type="Pfam" id="PF07727"/>
    </source>
</evidence>
<accession>A0A4Y2HZW2</accession>
<organism evidence="2 3">
    <name type="scientific">Araneus ventricosus</name>
    <name type="common">Orbweaver spider</name>
    <name type="synonym">Epeira ventricosa</name>
    <dbReference type="NCBI Taxonomy" id="182803"/>
    <lineage>
        <taxon>Eukaryota</taxon>
        <taxon>Metazoa</taxon>
        <taxon>Ecdysozoa</taxon>
        <taxon>Arthropoda</taxon>
        <taxon>Chelicerata</taxon>
        <taxon>Arachnida</taxon>
        <taxon>Araneae</taxon>
        <taxon>Araneomorphae</taxon>
        <taxon>Entelegynae</taxon>
        <taxon>Araneoidea</taxon>
        <taxon>Araneidae</taxon>
        <taxon>Araneus</taxon>
    </lineage>
</organism>
<dbReference type="OrthoDB" id="413361at2759"/>
<dbReference type="PANTHER" id="PTHR11439:SF483">
    <property type="entry name" value="PEPTIDE SYNTHASE GLIP-LIKE, PUTATIVE (AFU_ORTHOLOGUE AFUA_3G12920)-RELATED"/>
    <property type="match status" value="1"/>
</dbReference>
<keyword evidence="3" id="KW-1185">Reference proteome</keyword>
<reference evidence="2 3" key="1">
    <citation type="journal article" date="2019" name="Sci. Rep.">
        <title>Orb-weaving spider Araneus ventricosus genome elucidates the spidroin gene catalogue.</title>
        <authorList>
            <person name="Kono N."/>
            <person name="Nakamura H."/>
            <person name="Ohtoshi R."/>
            <person name="Moran D.A.P."/>
            <person name="Shinohara A."/>
            <person name="Yoshida Y."/>
            <person name="Fujiwara M."/>
            <person name="Mori M."/>
            <person name="Tomita M."/>
            <person name="Arakawa K."/>
        </authorList>
    </citation>
    <scope>NUCLEOTIDE SEQUENCE [LARGE SCALE GENOMIC DNA]</scope>
</reference>
<evidence type="ECO:0000313" key="2">
    <source>
        <dbReference type="EMBL" id="GBM71104.1"/>
    </source>
</evidence>